<gene>
    <name evidence="2" type="ORF">BJ322DRAFT_1000690</name>
</gene>
<dbReference type="InterPro" id="IPR001245">
    <property type="entry name" value="Ser-Thr/Tyr_kinase_cat_dom"/>
</dbReference>
<dbReference type="EMBL" id="WIUZ02000003">
    <property type="protein sequence ID" value="KAF9789526.1"/>
    <property type="molecule type" value="Genomic_DNA"/>
</dbReference>
<feature type="domain" description="Protein kinase" evidence="1">
    <location>
        <begin position="34"/>
        <end position="305"/>
    </location>
</feature>
<dbReference type="InterPro" id="IPR008271">
    <property type="entry name" value="Ser/Thr_kinase_AS"/>
</dbReference>
<reference evidence="2" key="1">
    <citation type="journal article" date="2020" name="Nat. Commun.">
        <title>Large-scale genome sequencing of mycorrhizal fungi provides insights into the early evolution of symbiotic traits.</title>
        <authorList>
            <person name="Miyauchi S."/>
            <person name="Kiss E."/>
            <person name="Kuo A."/>
            <person name="Drula E."/>
            <person name="Kohler A."/>
            <person name="Sanchez-Garcia M."/>
            <person name="Morin E."/>
            <person name="Andreopoulos B."/>
            <person name="Barry K.W."/>
            <person name="Bonito G."/>
            <person name="Buee M."/>
            <person name="Carver A."/>
            <person name="Chen C."/>
            <person name="Cichocki N."/>
            <person name="Clum A."/>
            <person name="Culley D."/>
            <person name="Crous P.W."/>
            <person name="Fauchery L."/>
            <person name="Girlanda M."/>
            <person name="Hayes R.D."/>
            <person name="Keri Z."/>
            <person name="LaButti K."/>
            <person name="Lipzen A."/>
            <person name="Lombard V."/>
            <person name="Magnuson J."/>
            <person name="Maillard F."/>
            <person name="Murat C."/>
            <person name="Nolan M."/>
            <person name="Ohm R.A."/>
            <person name="Pangilinan J."/>
            <person name="Pereira M.F."/>
            <person name="Perotto S."/>
            <person name="Peter M."/>
            <person name="Pfister S."/>
            <person name="Riley R."/>
            <person name="Sitrit Y."/>
            <person name="Stielow J.B."/>
            <person name="Szollosi G."/>
            <person name="Zifcakova L."/>
            <person name="Stursova M."/>
            <person name="Spatafora J.W."/>
            <person name="Tedersoo L."/>
            <person name="Vaario L.M."/>
            <person name="Yamada A."/>
            <person name="Yan M."/>
            <person name="Wang P."/>
            <person name="Xu J."/>
            <person name="Bruns T."/>
            <person name="Baldrian P."/>
            <person name="Vilgalys R."/>
            <person name="Dunand C."/>
            <person name="Henrissat B."/>
            <person name="Grigoriev I.V."/>
            <person name="Hibbett D."/>
            <person name="Nagy L.G."/>
            <person name="Martin F.M."/>
        </authorList>
    </citation>
    <scope>NUCLEOTIDE SEQUENCE</scope>
    <source>
        <strain evidence="2">UH-Tt-Lm1</strain>
    </source>
</reference>
<dbReference type="Gene3D" id="1.10.510.10">
    <property type="entry name" value="Transferase(Phosphotransferase) domain 1"/>
    <property type="match status" value="5"/>
</dbReference>
<keyword evidence="2" id="KW-0418">Kinase</keyword>
<dbReference type="InterPro" id="IPR011009">
    <property type="entry name" value="Kinase-like_dom_sf"/>
</dbReference>
<proteinExistence type="predicted"/>
<protein>
    <submittedName>
        <fullName evidence="2">Kinase-like domain-containing protein</fullName>
    </submittedName>
</protein>
<dbReference type="InterPro" id="IPR000719">
    <property type="entry name" value="Prot_kinase_dom"/>
</dbReference>
<dbReference type="InterPro" id="IPR051681">
    <property type="entry name" value="Ser/Thr_Kinases-Pseudokinases"/>
</dbReference>
<organism evidence="2 3">
    <name type="scientific">Thelephora terrestris</name>
    <dbReference type="NCBI Taxonomy" id="56493"/>
    <lineage>
        <taxon>Eukaryota</taxon>
        <taxon>Fungi</taxon>
        <taxon>Dikarya</taxon>
        <taxon>Basidiomycota</taxon>
        <taxon>Agaricomycotina</taxon>
        <taxon>Agaricomycetes</taxon>
        <taxon>Thelephorales</taxon>
        <taxon>Thelephoraceae</taxon>
        <taxon>Thelephora</taxon>
    </lineage>
</organism>
<keyword evidence="3" id="KW-1185">Reference proteome</keyword>
<sequence length="990" mass="110929">MNGLRKRCFKSLCKICAARGLLPTQYTLKSSNLQRSEVPDYTGGFGAVWKGSSGEKAVAIKKLLVDVVQLEKIKEVIMWTWLSNPNILPFLGAYIRGSELVVVSEWMENGNIKEYLRINPRVNRHSLLADVARGVLYLHSMSVVHGDLKALNILVKDDGSACLADFGLMSIVLGPETADITTSTDGGTKGTYRWMSPELFYPDDFGLSKFQLTKESDCYAFGMVIYEVLTGKIPLEEIKMVWQVPIEVHKGTRPTIPQGLPSGMAELWNTAQQCWRAKPQDRPSFLAVLEKLGTLASKEDVTPFALREPRPMKMKGEQSRRYSRPLCHSQPSLVQRSETTAEWQELLTGEAYKALPPVKTGSQSSLDTIIEPSQVTARVNTGGRGMGAREKLRRVIHAVRAAARFSKFRFQLLDSELSPVDFDAVLSGVLRSTAEMDELLCDVCAVGEVLPTLYTLNPSDLQREEEPECVGGFSAIWRGSYNGAAVAIKRLYISQPDIKKERLCCDVIMWKRITNPNILPFLGAYVRGSEIVMVSPWMDNGNMTQYLRENPRANRLPLLNILVKDDGSACLAGFSLMSIVPDPESADIITSSGGRAGGTYRWMSPELFNPNEFGLSKVQYTKESDCYALGMVIYEVLMGKFPFEEIKPSFLVPTKVLEGTRPSIPDHISPMTEPWNLVRECWSHYPQDRPTSSTIRDRLDALARMKDVTPLALPGPRPMQGKGEQSIPLISTALLTVETSEGPLLVNATPSSRSKPYQWQDLLKPDLPPTGFDAVLSGVLRSTTEMGKIKGLNKGELQRVIDVLGQIFCREVIMWKRLSSPYTLPFLGAHMHDLELMMVSPWMENGNIKKYLEKNPHVNRLPLGTYPWMSPELLDPSQFGQCEVRLTTQSDCYALGMVVYEVLSGKIPFEELKQSWKVANAIVTKERPSIPEHVSPKMMEPWNLAQKCWRHNPQDRPSSRTILHRLDTFARMEGIPPFVLPRIQTNADAR</sequence>
<dbReference type="Proteomes" id="UP000736335">
    <property type="component" value="Unassembled WGS sequence"/>
</dbReference>
<name>A0A9P6LAN1_9AGAM</name>
<dbReference type="GO" id="GO:0005524">
    <property type="term" value="F:ATP binding"/>
    <property type="evidence" value="ECO:0007669"/>
    <property type="project" value="UniProtKB-KW"/>
</dbReference>
<evidence type="ECO:0000259" key="1">
    <source>
        <dbReference type="PROSITE" id="PS50011"/>
    </source>
</evidence>
<evidence type="ECO:0000313" key="3">
    <source>
        <dbReference type="Proteomes" id="UP000736335"/>
    </source>
</evidence>
<accession>A0A9P6LAN1</accession>
<dbReference type="GO" id="GO:0004674">
    <property type="term" value="F:protein serine/threonine kinase activity"/>
    <property type="evidence" value="ECO:0007669"/>
    <property type="project" value="TreeGrafter"/>
</dbReference>
<dbReference type="OrthoDB" id="10252171at2759"/>
<dbReference type="PROSITE" id="PS00108">
    <property type="entry name" value="PROTEIN_KINASE_ST"/>
    <property type="match status" value="1"/>
</dbReference>
<dbReference type="SMART" id="SM00220">
    <property type="entry name" value="S_TKc"/>
    <property type="match status" value="1"/>
</dbReference>
<evidence type="ECO:0000313" key="2">
    <source>
        <dbReference type="EMBL" id="KAF9789526.1"/>
    </source>
</evidence>
<dbReference type="PANTHER" id="PTHR44329">
    <property type="entry name" value="SERINE/THREONINE-PROTEIN KINASE TNNI3K-RELATED"/>
    <property type="match status" value="1"/>
</dbReference>
<dbReference type="AlphaFoldDB" id="A0A9P6LAN1"/>
<dbReference type="Pfam" id="PF07714">
    <property type="entry name" value="PK_Tyr_Ser-Thr"/>
    <property type="match status" value="4"/>
</dbReference>
<keyword evidence="2" id="KW-0808">Transferase</keyword>
<feature type="domain" description="Protein kinase" evidence="1">
    <location>
        <begin position="462"/>
        <end position="970"/>
    </location>
</feature>
<dbReference type="PROSITE" id="PS50011">
    <property type="entry name" value="PROTEIN_KINASE_DOM"/>
    <property type="match status" value="2"/>
</dbReference>
<comment type="caution">
    <text evidence="2">The sequence shown here is derived from an EMBL/GenBank/DDBJ whole genome shotgun (WGS) entry which is preliminary data.</text>
</comment>
<reference evidence="2" key="2">
    <citation type="submission" date="2020-11" db="EMBL/GenBank/DDBJ databases">
        <authorList>
            <consortium name="DOE Joint Genome Institute"/>
            <person name="Kuo A."/>
            <person name="Miyauchi S."/>
            <person name="Kiss E."/>
            <person name="Drula E."/>
            <person name="Kohler A."/>
            <person name="Sanchez-Garcia M."/>
            <person name="Andreopoulos B."/>
            <person name="Barry K.W."/>
            <person name="Bonito G."/>
            <person name="Buee M."/>
            <person name="Carver A."/>
            <person name="Chen C."/>
            <person name="Cichocki N."/>
            <person name="Clum A."/>
            <person name="Culley D."/>
            <person name="Crous P.W."/>
            <person name="Fauchery L."/>
            <person name="Girlanda M."/>
            <person name="Hayes R."/>
            <person name="Keri Z."/>
            <person name="Labutti K."/>
            <person name="Lipzen A."/>
            <person name="Lombard V."/>
            <person name="Magnuson J."/>
            <person name="Maillard F."/>
            <person name="Morin E."/>
            <person name="Murat C."/>
            <person name="Nolan M."/>
            <person name="Ohm R."/>
            <person name="Pangilinan J."/>
            <person name="Pereira M."/>
            <person name="Perotto S."/>
            <person name="Peter M."/>
            <person name="Riley R."/>
            <person name="Sitrit Y."/>
            <person name="Stielow B."/>
            <person name="Szollosi G."/>
            <person name="Zifcakova L."/>
            <person name="Stursova M."/>
            <person name="Spatafora J.W."/>
            <person name="Tedersoo L."/>
            <person name="Vaario L.-M."/>
            <person name="Yamada A."/>
            <person name="Yan M."/>
            <person name="Wang P."/>
            <person name="Xu J."/>
            <person name="Bruns T."/>
            <person name="Baldrian P."/>
            <person name="Vilgalys R."/>
            <person name="Henrissat B."/>
            <person name="Grigoriev I.V."/>
            <person name="Hibbett D."/>
            <person name="Nagy L.G."/>
            <person name="Martin F.M."/>
        </authorList>
    </citation>
    <scope>NUCLEOTIDE SEQUENCE</scope>
    <source>
        <strain evidence="2">UH-Tt-Lm1</strain>
    </source>
</reference>
<dbReference type="SUPFAM" id="SSF56112">
    <property type="entry name" value="Protein kinase-like (PK-like)"/>
    <property type="match status" value="3"/>
</dbReference>